<evidence type="ECO:0000313" key="3">
    <source>
        <dbReference type="Proteomes" id="UP000243250"/>
    </source>
</evidence>
<dbReference type="AlphaFoldDB" id="A0A1I6GSB3"/>
<feature type="region of interest" description="Disordered" evidence="1">
    <location>
        <begin position="148"/>
        <end position="171"/>
    </location>
</feature>
<dbReference type="InterPro" id="IPR019587">
    <property type="entry name" value="Polyketide_cyclase/dehydratase"/>
</dbReference>
<evidence type="ECO:0000256" key="1">
    <source>
        <dbReference type="SAM" id="MobiDB-lite"/>
    </source>
</evidence>
<evidence type="ECO:0000313" key="2">
    <source>
        <dbReference type="EMBL" id="SFR45153.1"/>
    </source>
</evidence>
<keyword evidence="3" id="KW-1185">Reference proteome</keyword>
<dbReference type="Gene3D" id="3.30.530.20">
    <property type="match status" value="1"/>
</dbReference>
<protein>
    <submittedName>
        <fullName evidence="2">Polyketide cyclase / dehydrase and lipid transport</fullName>
    </submittedName>
</protein>
<dbReference type="EMBL" id="FOYS01000002">
    <property type="protein sequence ID" value="SFR45153.1"/>
    <property type="molecule type" value="Genomic_DNA"/>
</dbReference>
<dbReference type="OrthoDB" id="383475at2157"/>
<dbReference type="RefSeq" id="WP_089878594.1">
    <property type="nucleotide sequence ID" value="NZ_FOYS01000002.1"/>
</dbReference>
<dbReference type="InterPro" id="IPR023393">
    <property type="entry name" value="START-like_dom_sf"/>
</dbReference>
<dbReference type="SUPFAM" id="SSF55961">
    <property type="entry name" value="Bet v1-like"/>
    <property type="match status" value="1"/>
</dbReference>
<gene>
    <name evidence="2" type="ORF">SAMN04488124_1476</name>
</gene>
<name>A0A1I6GSB3_9EURY</name>
<dbReference type="Proteomes" id="UP000243250">
    <property type="component" value="Unassembled WGS sequence"/>
</dbReference>
<dbReference type="STRING" id="555875.SAMN04488124_1476"/>
<sequence length="171" mass="18723">MTSSIRASATTTIDRDVKTVFDHAADPARMDDWVVGVSGTRLVSGAGDAVGDVYEYDYTYGGRTTPMRVELTAFDRPNRVAMRAEEGPFAFEGETTFAADGDRTLVTNTIETGSDGRFTTVMFTVFRPVMRWLMARRLGAELGELKRLVESETERQSASQSETDSEAAPSA</sequence>
<organism evidence="2 3">
    <name type="scientific">Halogeometricum limi</name>
    <dbReference type="NCBI Taxonomy" id="555875"/>
    <lineage>
        <taxon>Archaea</taxon>
        <taxon>Methanobacteriati</taxon>
        <taxon>Methanobacteriota</taxon>
        <taxon>Stenosarchaea group</taxon>
        <taxon>Halobacteria</taxon>
        <taxon>Halobacteriales</taxon>
        <taxon>Haloferacaceae</taxon>
        <taxon>Halogeometricum</taxon>
    </lineage>
</organism>
<proteinExistence type="predicted"/>
<dbReference type="Pfam" id="PF10604">
    <property type="entry name" value="Polyketide_cyc2"/>
    <property type="match status" value="1"/>
</dbReference>
<reference evidence="3" key="1">
    <citation type="submission" date="2016-10" db="EMBL/GenBank/DDBJ databases">
        <authorList>
            <person name="Varghese N."/>
            <person name="Submissions S."/>
        </authorList>
    </citation>
    <scope>NUCLEOTIDE SEQUENCE [LARGE SCALE GENOMIC DNA]</scope>
    <source>
        <strain evidence="3">CGMCC 1.8711</strain>
    </source>
</reference>
<accession>A0A1I6GSB3</accession>